<accession>A0AA86Z0B2</accession>
<dbReference type="AlphaFoldDB" id="A0AA86Z0B2"/>
<reference evidence="2 3" key="3">
    <citation type="submission" date="2008-05" db="EMBL/GenBank/DDBJ databases">
        <authorList>
            <person name="Fulton L."/>
            <person name="Clifton S."/>
            <person name="Fulton B."/>
            <person name="Xu J."/>
            <person name="Minx P."/>
            <person name="Pepin K.H."/>
            <person name="Johnson M."/>
            <person name="Thiruvilangam P."/>
            <person name="Bhonagiri V."/>
            <person name="Nash W.E."/>
            <person name="Mardis E.R."/>
            <person name="Wilson R.K."/>
        </authorList>
    </citation>
    <scope>NUCLEOTIDE SEQUENCE [LARGE SCALE GENOMIC DNA]</scope>
    <source>
        <strain evidence="2 3">ATCC 25827</strain>
    </source>
</reference>
<dbReference type="Proteomes" id="UP000004506">
    <property type="component" value="Unassembled WGS sequence"/>
</dbReference>
<reference evidence="3" key="2">
    <citation type="submission" date="2008-04" db="EMBL/GenBank/DDBJ databases">
        <title>Draft genome sequence of Providencia stuartii(ATCC 25827).</title>
        <authorList>
            <person name="Sudarsanam P."/>
            <person name="Ley R."/>
            <person name="Guruge J."/>
            <person name="Turnbaugh P.J."/>
            <person name="Mahowald M."/>
            <person name="Liep D."/>
            <person name="Gordon J."/>
        </authorList>
    </citation>
    <scope>NUCLEOTIDE SEQUENCE [LARGE SCALE GENOMIC DNA]</scope>
    <source>
        <strain evidence="3">ATCC 25827</strain>
    </source>
</reference>
<keyword evidence="1" id="KW-0812">Transmembrane</keyword>
<organism evidence="2 3">
    <name type="scientific">Providencia stuartii ATCC 25827</name>
    <dbReference type="NCBI Taxonomy" id="471874"/>
    <lineage>
        <taxon>Bacteria</taxon>
        <taxon>Pseudomonadati</taxon>
        <taxon>Pseudomonadota</taxon>
        <taxon>Gammaproteobacteria</taxon>
        <taxon>Enterobacterales</taxon>
        <taxon>Morganellaceae</taxon>
        <taxon>Providencia</taxon>
    </lineage>
</organism>
<comment type="caution">
    <text evidence="2">The sequence shown here is derived from an EMBL/GenBank/DDBJ whole genome shotgun (WGS) entry which is preliminary data.</text>
</comment>
<reference evidence="3" key="1">
    <citation type="submission" date="2008-04" db="EMBL/GenBank/DDBJ databases">
        <title>Draft genome sequence of Providencia stuartii (ATCC 25827).</title>
        <authorList>
            <person name="Sudarsanam P."/>
            <person name="Ley R."/>
            <person name="Guruge J."/>
            <person name="Turnbaugh P.J."/>
            <person name="Mahowald M."/>
            <person name="Liep D."/>
            <person name="Gordon J."/>
        </authorList>
    </citation>
    <scope>NUCLEOTIDE SEQUENCE [LARGE SCALE GENOMIC DNA]</scope>
    <source>
        <strain evidence="3">ATCC 25827</strain>
    </source>
</reference>
<feature type="transmembrane region" description="Helical" evidence="1">
    <location>
        <begin position="6"/>
        <end position="25"/>
    </location>
</feature>
<sequence>MLLRSLVLLLMVGGAYIAGIMTNIAQVSEFDTKKKIENSVEDFLAYPTAAKYRNVNYHVLNKTQDGEETGYYCGEVFGFKNELPYGFKRFIVRSHKNASGNTMVSIPFVEEIDDIIPIEQFEFVWEKYCQPNKQADLSKNQPSSFLND</sequence>
<dbReference type="RefSeq" id="WP_004920756.1">
    <property type="nucleotide sequence ID" value="NZ_DS607663.1"/>
</dbReference>
<gene>
    <name evidence="2" type="ORF">PROSTU_02919</name>
</gene>
<keyword evidence="1" id="KW-1133">Transmembrane helix</keyword>
<dbReference type="EMBL" id="ABJD02000101">
    <property type="protein sequence ID" value="EDU59727.1"/>
    <property type="molecule type" value="Genomic_DNA"/>
</dbReference>
<evidence type="ECO:0000256" key="1">
    <source>
        <dbReference type="SAM" id="Phobius"/>
    </source>
</evidence>
<proteinExistence type="predicted"/>
<name>A0AA86Z0B2_PROST</name>
<evidence type="ECO:0000313" key="3">
    <source>
        <dbReference type="Proteomes" id="UP000004506"/>
    </source>
</evidence>
<evidence type="ECO:0000313" key="2">
    <source>
        <dbReference type="EMBL" id="EDU59727.1"/>
    </source>
</evidence>
<keyword evidence="1" id="KW-0472">Membrane</keyword>
<protein>
    <submittedName>
        <fullName evidence="2">Uncharacterized protein</fullName>
    </submittedName>
</protein>